<accession>A0AAN6RYQ9</accession>
<reference evidence="2" key="1">
    <citation type="journal article" date="2023" name="Mol. Phylogenet. Evol.">
        <title>Genome-scale phylogeny and comparative genomics of the fungal order Sordariales.</title>
        <authorList>
            <person name="Hensen N."/>
            <person name="Bonometti L."/>
            <person name="Westerberg I."/>
            <person name="Brannstrom I.O."/>
            <person name="Guillou S."/>
            <person name="Cros-Aarteil S."/>
            <person name="Calhoun S."/>
            <person name="Haridas S."/>
            <person name="Kuo A."/>
            <person name="Mondo S."/>
            <person name="Pangilinan J."/>
            <person name="Riley R."/>
            <person name="LaButti K."/>
            <person name="Andreopoulos B."/>
            <person name="Lipzen A."/>
            <person name="Chen C."/>
            <person name="Yan M."/>
            <person name="Daum C."/>
            <person name="Ng V."/>
            <person name="Clum A."/>
            <person name="Steindorff A."/>
            <person name="Ohm R.A."/>
            <person name="Martin F."/>
            <person name="Silar P."/>
            <person name="Natvig D.O."/>
            <person name="Lalanne C."/>
            <person name="Gautier V."/>
            <person name="Ament-Velasquez S.L."/>
            <person name="Kruys A."/>
            <person name="Hutchinson M.I."/>
            <person name="Powell A.J."/>
            <person name="Barry K."/>
            <person name="Miller A.N."/>
            <person name="Grigoriev I.V."/>
            <person name="Debuchy R."/>
            <person name="Gladieux P."/>
            <person name="Hiltunen Thoren M."/>
            <person name="Johannesson H."/>
        </authorList>
    </citation>
    <scope>NUCLEOTIDE SEQUENCE [LARGE SCALE GENOMIC DNA]</scope>
    <source>
        <strain evidence="2">CBS 340.73</strain>
    </source>
</reference>
<sequence>MLNNHESWMVIYPAYVTFTRFRAGIQSAENPDSPAYYSLCFALHATRIFCATDPRDKIYGVLGLTRPDIQQRIAADYAKSVEDVFREAVLHILLKEASPAFYGYLPLNRSVRPGLQSWVPDFTSPQAARYMGLPPILNPDEDLKHDVAGLRVSVCRKRLMVKGRVLNVVKAIRPPTRHAMVVAEVDGRSREVLDAIREWLRRQGLVDGALPE</sequence>
<comment type="caution">
    <text evidence="1">The sequence shown here is derived from an EMBL/GenBank/DDBJ whole genome shotgun (WGS) entry which is preliminary data.</text>
</comment>
<dbReference type="EMBL" id="MU854032">
    <property type="protein sequence ID" value="KAK3934069.1"/>
    <property type="molecule type" value="Genomic_DNA"/>
</dbReference>
<dbReference type="Proteomes" id="UP001303473">
    <property type="component" value="Unassembled WGS sequence"/>
</dbReference>
<organism evidence="1 2">
    <name type="scientific">Diplogelasinospora grovesii</name>
    <dbReference type="NCBI Taxonomy" id="303347"/>
    <lineage>
        <taxon>Eukaryota</taxon>
        <taxon>Fungi</taxon>
        <taxon>Dikarya</taxon>
        <taxon>Ascomycota</taxon>
        <taxon>Pezizomycotina</taxon>
        <taxon>Sordariomycetes</taxon>
        <taxon>Sordariomycetidae</taxon>
        <taxon>Sordariales</taxon>
        <taxon>Diplogelasinosporaceae</taxon>
        <taxon>Diplogelasinospora</taxon>
    </lineage>
</organism>
<protein>
    <submittedName>
        <fullName evidence="1">Uncharacterized protein</fullName>
    </submittedName>
</protein>
<dbReference type="PANTHER" id="PTHR24148">
    <property type="entry name" value="ANKYRIN REPEAT DOMAIN-CONTAINING PROTEIN 39 HOMOLOG-RELATED"/>
    <property type="match status" value="1"/>
</dbReference>
<dbReference type="PANTHER" id="PTHR24148:SF82">
    <property type="entry name" value="HETEROKARYON INCOMPATIBILITY DOMAIN-CONTAINING PROTEIN"/>
    <property type="match status" value="1"/>
</dbReference>
<dbReference type="InterPro" id="IPR052895">
    <property type="entry name" value="HetReg/Transcr_Mod"/>
</dbReference>
<gene>
    <name evidence="1" type="ORF">QBC46DRAFT_400707</name>
</gene>
<dbReference type="AlphaFoldDB" id="A0AAN6RYQ9"/>
<evidence type="ECO:0000313" key="2">
    <source>
        <dbReference type="Proteomes" id="UP001303473"/>
    </source>
</evidence>
<proteinExistence type="predicted"/>
<name>A0AAN6RYQ9_9PEZI</name>
<keyword evidence="2" id="KW-1185">Reference proteome</keyword>
<evidence type="ECO:0000313" key="1">
    <source>
        <dbReference type="EMBL" id="KAK3934069.1"/>
    </source>
</evidence>